<dbReference type="Pfam" id="PF08281">
    <property type="entry name" value="Sigma70_r4_2"/>
    <property type="match status" value="1"/>
</dbReference>
<dbReference type="Pfam" id="PF04542">
    <property type="entry name" value="Sigma70_r2"/>
    <property type="match status" value="1"/>
</dbReference>
<dbReference type="InterPro" id="IPR039425">
    <property type="entry name" value="RNA_pol_sigma-70-like"/>
</dbReference>
<dbReference type="Proteomes" id="UP000191554">
    <property type="component" value="Unassembled WGS sequence"/>
</dbReference>
<dbReference type="InterPro" id="IPR007627">
    <property type="entry name" value="RNA_pol_sigma70_r2"/>
</dbReference>
<evidence type="ECO:0000259" key="5">
    <source>
        <dbReference type="Pfam" id="PF04542"/>
    </source>
</evidence>
<dbReference type="InterPro" id="IPR013324">
    <property type="entry name" value="RNA_pol_sigma_r3/r4-like"/>
</dbReference>
<evidence type="ECO:0000313" key="7">
    <source>
        <dbReference type="EMBL" id="OPX44437.1"/>
    </source>
</evidence>
<evidence type="ECO:0000256" key="2">
    <source>
        <dbReference type="ARBA" id="ARBA00023015"/>
    </source>
</evidence>
<keyword evidence="3" id="KW-0731">Sigma factor</keyword>
<dbReference type="SUPFAM" id="SSF88659">
    <property type="entry name" value="Sigma3 and sigma4 domains of RNA polymerase sigma factors"/>
    <property type="match status" value="1"/>
</dbReference>
<dbReference type="CDD" id="cd06171">
    <property type="entry name" value="Sigma70_r4"/>
    <property type="match status" value="1"/>
</dbReference>
<dbReference type="InterPro" id="IPR014284">
    <property type="entry name" value="RNA_pol_sigma-70_dom"/>
</dbReference>
<dbReference type="InterPro" id="IPR013325">
    <property type="entry name" value="RNA_pol_sigma_r2"/>
</dbReference>
<keyword evidence="8" id="KW-1185">Reference proteome</keyword>
<evidence type="ECO:0000313" key="8">
    <source>
        <dbReference type="Proteomes" id="UP000191554"/>
    </source>
</evidence>
<dbReference type="PANTHER" id="PTHR43133">
    <property type="entry name" value="RNA POLYMERASE ECF-TYPE SIGMA FACTO"/>
    <property type="match status" value="1"/>
</dbReference>
<dbReference type="RefSeq" id="WP_207559148.1">
    <property type="nucleotide sequence ID" value="NZ_MZGX01000009.1"/>
</dbReference>
<dbReference type="PANTHER" id="PTHR43133:SF60">
    <property type="entry name" value="RNA POLYMERASE SIGMA FACTOR SIGV"/>
    <property type="match status" value="1"/>
</dbReference>
<feature type="domain" description="RNA polymerase sigma-70 region 2" evidence="5">
    <location>
        <begin position="32"/>
        <end position="98"/>
    </location>
</feature>
<comment type="caution">
    <text evidence="7">The sequence shown here is derived from an EMBL/GenBank/DDBJ whole genome shotgun (WGS) entry which is preliminary data.</text>
</comment>
<comment type="similarity">
    <text evidence="1">Belongs to the sigma-70 factor family. ECF subfamily.</text>
</comment>
<keyword evidence="4" id="KW-0804">Transcription</keyword>
<dbReference type="InterPro" id="IPR036388">
    <property type="entry name" value="WH-like_DNA-bd_sf"/>
</dbReference>
<dbReference type="NCBIfam" id="TIGR02937">
    <property type="entry name" value="sigma70-ECF"/>
    <property type="match status" value="1"/>
</dbReference>
<dbReference type="Gene3D" id="1.10.1740.10">
    <property type="match status" value="1"/>
</dbReference>
<proteinExistence type="inferred from homology"/>
<organism evidence="7 8">
    <name type="scientific">Ruminiclostridium hungatei</name>
    <name type="common">Clostridium hungatei</name>
    <dbReference type="NCBI Taxonomy" id="48256"/>
    <lineage>
        <taxon>Bacteria</taxon>
        <taxon>Bacillati</taxon>
        <taxon>Bacillota</taxon>
        <taxon>Clostridia</taxon>
        <taxon>Eubacteriales</taxon>
        <taxon>Oscillospiraceae</taxon>
        <taxon>Ruminiclostridium</taxon>
    </lineage>
</organism>
<reference evidence="7 8" key="1">
    <citation type="submission" date="2017-03" db="EMBL/GenBank/DDBJ databases">
        <title>Genome sequence of Clostridium hungatei DSM 14427.</title>
        <authorList>
            <person name="Poehlein A."/>
            <person name="Daniel R."/>
        </authorList>
    </citation>
    <scope>NUCLEOTIDE SEQUENCE [LARGE SCALE GENOMIC DNA]</scope>
    <source>
        <strain evidence="7 8">DSM 14427</strain>
    </source>
</reference>
<name>A0A1V4SMG1_RUMHU</name>
<protein>
    <submittedName>
        <fullName evidence="7">ECF RNA polymerase sigma factor SigW</fullName>
    </submittedName>
</protein>
<dbReference type="GO" id="GO:0006352">
    <property type="term" value="P:DNA-templated transcription initiation"/>
    <property type="evidence" value="ECO:0007669"/>
    <property type="project" value="InterPro"/>
</dbReference>
<evidence type="ECO:0000256" key="3">
    <source>
        <dbReference type="ARBA" id="ARBA00023082"/>
    </source>
</evidence>
<gene>
    <name evidence="7" type="primary">sigW_3</name>
    <name evidence="7" type="ORF">CLHUN_17360</name>
</gene>
<accession>A0A1V4SMG1</accession>
<dbReference type="STRING" id="48256.CLHUN_17360"/>
<dbReference type="Gene3D" id="1.10.10.10">
    <property type="entry name" value="Winged helix-like DNA-binding domain superfamily/Winged helix DNA-binding domain"/>
    <property type="match status" value="1"/>
</dbReference>
<evidence type="ECO:0000256" key="4">
    <source>
        <dbReference type="ARBA" id="ARBA00023163"/>
    </source>
</evidence>
<dbReference type="EMBL" id="MZGX01000009">
    <property type="protein sequence ID" value="OPX44437.1"/>
    <property type="molecule type" value="Genomic_DNA"/>
</dbReference>
<dbReference type="AlphaFoldDB" id="A0A1V4SMG1"/>
<dbReference type="GO" id="GO:0016987">
    <property type="term" value="F:sigma factor activity"/>
    <property type="evidence" value="ECO:0007669"/>
    <property type="project" value="UniProtKB-KW"/>
</dbReference>
<sequence length="192" mass="22601">MYFLSVPEDNDESGEKKQINHKKHIDTEIERLMDTYGNDVLRTSYMYLKDLQKAEDAFQEVFYKIYKKFGSFRGESSEKTWIIRITINVCKDVLRSSWLKRVLLTDKAGTENIVANVESSVIAKDENRRLFDEVTSLPRNYKEVIILYYYHELDTVEISRTLKIAEGTVRSRLHRGREMLRRKMEGGMGRDG</sequence>
<dbReference type="GO" id="GO:0003677">
    <property type="term" value="F:DNA binding"/>
    <property type="evidence" value="ECO:0007669"/>
    <property type="project" value="InterPro"/>
</dbReference>
<evidence type="ECO:0000259" key="6">
    <source>
        <dbReference type="Pfam" id="PF08281"/>
    </source>
</evidence>
<keyword evidence="2" id="KW-0805">Transcription regulation</keyword>
<feature type="domain" description="RNA polymerase sigma factor 70 region 4 type 2" evidence="6">
    <location>
        <begin position="134"/>
        <end position="180"/>
    </location>
</feature>
<dbReference type="InterPro" id="IPR013249">
    <property type="entry name" value="RNA_pol_sigma70_r4_t2"/>
</dbReference>
<evidence type="ECO:0000256" key="1">
    <source>
        <dbReference type="ARBA" id="ARBA00010641"/>
    </source>
</evidence>
<dbReference type="SUPFAM" id="SSF88946">
    <property type="entry name" value="Sigma2 domain of RNA polymerase sigma factors"/>
    <property type="match status" value="1"/>
</dbReference>